<protein>
    <recommendedName>
        <fullName evidence="4">histidine kinase</fullName>
        <ecNumber evidence="4">2.7.13.3</ecNumber>
    </recommendedName>
</protein>
<feature type="transmembrane region" description="Helical" evidence="13">
    <location>
        <begin position="414"/>
        <end position="441"/>
    </location>
</feature>
<name>A0ABX7B062_9PROT</name>
<feature type="transmembrane region" description="Helical" evidence="13">
    <location>
        <begin position="6"/>
        <end position="24"/>
    </location>
</feature>
<keyword evidence="8 15" id="KW-0418">Kinase</keyword>
<keyword evidence="11 13" id="KW-0472">Membrane</keyword>
<dbReference type="CDD" id="cd00082">
    <property type="entry name" value="HisKA"/>
    <property type="match status" value="1"/>
</dbReference>
<dbReference type="SMART" id="SM00388">
    <property type="entry name" value="HisKA"/>
    <property type="match status" value="1"/>
</dbReference>
<evidence type="ECO:0000313" key="16">
    <source>
        <dbReference type="Proteomes" id="UP000595197"/>
    </source>
</evidence>
<organism evidence="15 16">
    <name type="scientific">Skermanella cutis</name>
    <dbReference type="NCBI Taxonomy" id="2775420"/>
    <lineage>
        <taxon>Bacteria</taxon>
        <taxon>Pseudomonadati</taxon>
        <taxon>Pseudomonadota</taxon>
        <taxon>Alphaproteobacteria</taxon>
        <taxon>Rhodospirillales</taxon>
        <taxon>Azospirillaceae</taxon>
        <taxon>Skermanella</taxon>
    </lineage>
</organism>
<dbReference type="Gene3D" id="1.10.287.130">
    <property type="match status" value="1"/>
</dbReference>
<dbReference type="InterPro" id="IPR001734">
    <property type="entry name" value="Na/solute_symporter"/>
</dbReference>
<dbReference type="RefSeq" id="WP_201071144.1">
    <property type="nucleotide sequence ID" value="NZ_CP067420.1"/>
</dbReference>
<keyword evidence="5" id="KW-0597">Phosphoprotein</keyword>
<evidence type="ECO:0000256" key="6">
    <source>
        <dbReference type="ARBA" id="ARBA00022679"/>
    </source>
</evidence>
<evidence type="ECO:0000313" key="15">
    <source>
        <dbReference type="EMBL" id="QQP87636.1"/>
    </source>
</evidence>
<evidence type="ECO:0000256" key="7">
    <source>
        <dbReference type="ARBA" id="ARBA00022692"/>
    </source>
</evidence>
<dbReference type="Gene3D" id="3.30.565.10">
    <property type="entry name" value="Histidine kinase-like ATPase, C-terminal domain"/>
    <property type="match status" value="1"/>
</dbReference>
<comment type="subcellular location">
    <subcellularLocation>
        <location evidence="2">Membrane</location>
        <topology evidence="2">Multi-pass membrane protein</topology>
    </subcellularLocation>
</comment>
<dbReference type="PANTHER" id="PTHR43711">
    <property type="entry name" value="TWO-COMPONENT HISTIDINE KINASE"/>
    <property type="match status" value="1"/>
</dbReference>
<feature type="transmembrane region" description="Helical" evidence="13">
    <location>
        <begin position="246"/>
        <end position="266"/>
    </location>
</feature>
<evidence type="ECO:0000256" key="3">
    <source>
        <dbReference type="ARBA" id="ARBA00006434"/>
    </source>
</evidence>
<feature type="transmembrane region" description="Helical" evidence="13">
    <location>
        <begin position="388"/>
        <end position="408"/>
    </location>
</feature>
<evidence type="ECO:0000256" key="9">
    <source>
        <dbReference type="ARBA" id="ARBA00022989"/>
    </source>
</evidence>
<evidence type="ECO:0000256" key="4">
    <source>
        <dbReference type="ARBA" id="ARBA00012438"/>
    </source>
</evidence>
<dbReference type="InterPro" id="IPR050736">
    <property type="entry name" value="Sensor_HK_Regulatory"/>
</dbReference>
<feature type="coiled-coil region" evidence="12">
    <location>
        <begin position="647"/>
        <end position="681"/>
    </location>
</feature>
<keyword evidence="12" id="KW-0175">Coiled coil</keyword>
<dbReference type="InterPro" id="IPR003661">
    <property type="entry name" value="HisK_dim/P_dom"/>
</dbReference>
<proteinExistence type="inferred from homology"/>
<feature type="transmembrane region" description="Helical" evidence="13">
    <location>
        <begin position="114"/>
        <end position="133"/>
    </location>
</feature>
<dbReference type="PROSITE" id="PS50109">
    <property type="entry name" value="HIS_KIN"/>
    <property type="match status" value="1"/>
</dbReference>
<feature type="domain" description="Histidine kinase" evidence="14">
    <location>
        <begin position="688"/>
        <end position="907"/>
    </location>
</feature>
<dbReference type="InterPro" id="IPR005467">
    <property type="entry name" value="His_kinase_dom"/>
</dbReference>
<dbReference type="Pfam" id="PF00512">
    <property type="entry name" value="HisKA"/>
    <property type="match status" value="1"/>
</dbReference>
<dbReference type="GO" id="GO:0016301">
    <property type="term" value="F:kinase activity"/>
    <property type="evidence" value="ECO:0007669"/>
    <property type="project" value="UniProtKB-KW"/>
</dbReference>
<feature type="transmembrane region" description="Helical" evidence="13">
    <location>
        <begin position="332"/>
        <end position="353"/>
    </location>
</feature>
<dbReference type="InterPro" id="IPR038377">
    <property type="entry name" value="Na/Glc_symporter_sf"/>
</dbReference>
<comment type="catalytic activity">
    <reaction evidence="1">
        <text>ATP + protein L-histidine = ADP + protein N-phospho-L-histidine.</text>
        <dbReference type="EC" id="2.7.13.3"/>
    </reaction>
</comment>
<dbReference type="InterPro" id="IPR004358">
    <property type="entry name" value="Sig_transdc_His_kin-like_C"/>
</dbReference>
<keyword evidence="10" id="KW-0902">Two-component regulatory system</keyword>
<reference evidence="15" key="1">
    <citation type="submission" date="2021-02" db="EMBL/GenBank/DDBJ databases">
        <title>Skermanella TT6 skin isolate.</title>
        <authorList>
            <person name="Lee K."/>
            <person name="Ganzorig M."/>
        </authorList>
    </citation>
    <scope>NUCLEOTIDE SEQUENCE</scope>
    <source>
        <strain evidence="15">TT6</strain>
    </source>
</reference>
<dbReference type="EC" id="2.7.13.3" evidence="4"/>
<dbReference type="InterPro" id="IPR036890">
    <property type="entry name" value="HATPase_C_sf"/>
</dbReference>
<dbReference type="CDD" id="cd10322">
    <property type="entry name" value="SLC5sbd"/>
    <property type="match status" value="1"/>
</dbReference>
<dbReference type="SMART" id="SM00387">
    <property type="entry name" value="HATPase_c"/>
    <property type="match status" value="1"/>
</dbReference>
<evidence type="ECO:0000259" key="14">
    <source>
        <dbReference type="PROSITE" id="PS50109"/>
    </source>
</evidence>
<dbReference type="SUPFAM" id="SSF55874">
    <property type="entry name" value="ATPase domain of HSP90 chaperone/DNA topoisomerase II/histidine kinase"/>
    <property type="match status" value="1"/>
</dbReference>
<dbReference type="InterPro" id="IPR036097">
    <property type="entry name" value="HisK_dim/P_sf"/>
</dbReference>
<evidence type="ECO:0000256" key="1">
    <source>
        <dbReference type="ARBA" id="ARBA00000085"/>
    </source>
</evidence>
<dbReference type="Proteomes" id="UP000595197">
    <property type="component" value="Chromosome"/>
</dbReference>
<feature type="transmembrane region" description="Helical" evidence="13">
    <location>
        <begin position="36"/>
        <end position="55"/>
    </location>
</feature>
<comment type="similarity">
    <text evidence="3">Belongs to the sodium:solute symporter (SSF) (TC 2.A.21) family.</text>
</comment>
<sequence>MPAWAIAVASFSYLFLLFAIAWAADRRADRGRSVIATPYVYALSLGVFCTTWTFYGSVGRAATLGIGFLPVYLGPTLVMVLGYLLVAKILRIARKQRSTSIADFIASRYGKSHLLGGLVAAVAIVGITPYIALQLKAVSVSFDVLAGTDPSGFGTGPQAALLADKAFYVALLMAAFAIVFGTRSIDATEHHQGMVAAVAFESVVKLLSFLAVGIMVVWGLHDGFADLFDRAAADPRTARLLTVDPALADGSWITVTLLSMAAIICLPRQFQVTVVENMRESHLRRAVWLFPLYLLLINLFVLPVAVAGLMLFPGGTVDPDMFVLAVPLSEGWRALALFAFLGGLSAATGMIIVETVALSTMVSNDLVIPALLNLRLLKLDRHPDLTRLLLAIRRVAILTILLLGYAYFRFAGSAYALGAIGLISFTAVAQFAPALIGGIFWSRATRRGAIAGLIAGIAAWTYTLLLPSFARSGWLDPGFLTDGPAGIALLRPYALLGLEGLDPLSHALFWSMLANLGLYVGVSLFDRPSVGERVQAHAFVDVFRQTDRSIEGGTWRGSTTIGDLIALVGRFLGPQRAEQAFAGFARGRNIDLRRDRQATAELVRFGERLMAGAVGAASARVALASAVKGGEVTMAELLRMLDETSQVLEYSRQLEQKSAELERTSAALRAANEKLLELDRLKDDFLSTVTHELRTPLTSVRAFAEILHDNPDIDRDQSREFLGVIIRESERLTRLINQVLDMAKIEAGEIDWTIGPVDLAAIMRDTAATTAQVFKDKDVVLEQRIPADVPPVRGDHDRLTQVAMNLLSNAAKFTPSGTGRVVVSVEPAAEGVRVSVADNGPGIAPGDAGIVFDKFRQVGNTMTDKPQGTGLGLAICKRIVEHLGGRIWLETAPGEGATFTFLIPYQSASSTTSPPGAETVATAADD</sequence>
<evidence type="ECO:0000256" key="10">
    <source>
        <dbReference type="ARBA" id="ARBA00023012"/>
    </source>
</evidence>
<keyword evidence="6" id="KW-0808">Transferase</keyword>
<gene>
    <name evidence="15" type="ORF">IGS68_16185</name>
</gene>
<keyword evidence="16" id="KW-1185">Reference proteome</keyword>
<evidence type="ECO:0000256" key="2">
    <source>
        <dbReference type="ARBA" id="ARBA00004141"/>
    </source>
</evidence>
<dbReference type="Gene3D" id="1.20.1730.10">
    <property type="entry name" value="Sodium/glucose cotransporter"/>
    <property type="match status" value="1"/>
</dbReference>
<keyword evidence="7 13" id="KW-0812">Transmembrane</keyword>
<dbReference type="InterPro" id="IPR003594">
    <property type="entry name" value="HATPase_dom"/>
</dbReference>
<dbReference type="PROSITE" id="PS50283">
    <property type="entry name" value="NA_SOLUT_SYMP_3"/>
    <property type="match status" value="1"/>
</dbReference>
<feature type="transmembrane region" description="Helical" evidence="13">
    <location>
        <begin position="194"/>
        <end position="220"/>
    </location>
</feature>
<feature type="transmembrane region" description="Helical" evidence="13">
    <location>
        <begin position="448"/>
        <end position="470"/>
    </location>
</feature>
<dbReference type="EMBL" id="CP067420">
    <property type="protein sequence ID" value="QQP87636.1"/>
    <property type="molecule type" value="Genomic_DNA"/>
</dbReference>
<evidence type="ECO:0000256" key="12">
    <source>
        <dbReference type="SAM" id="Coils"/>
    </source>
</evidence>
<evidence type="ECO:0000256" key="5">
    <source>
        <dbReference type="ARBA" id="ARBA00022553"/>
    </source>
</evidence>
<dbReference type="Pfam" id="PF02518">
    <property type="entry name" value="HATPase_c"/>
    <property type="match status" value="1"/>
</dbReference>
<evidence type="ECO:0000256" key="13">
    <source>
        <dbReference type="SAM" id="Phobius"/>
    </source>
</evidence>
<dbReference type="SUPFAM" id="SSF47384">
    <property type="entry name" value="Homodimeric domain of signal transducing histidine kinase"/>
    <property type="match status" value="1"/>
</dbReference>
<evidence type="ECO:0000256" key="8">
    <source>
        <dbReference type="ARBA" id="ARBA00022777"/>
    </source>
</evidence>
<evidence type="ECO:0000256" key="11">
    <source>
        <dbReference type="ARBA" id="ARBA00023136"/>
    </source>
</evidence>
<keyword evidence="9 13" id="KW-1133">Transmembrane helix</keyword>
<feature type="transmembrane region" description="Helical" evidence="13">
    <location>
        <begin position="61"/>
        <end position="86"/>
    </location>
</feature>
<feature type="transmembrane region" description="Helical" evidence="13">
    <location>
        <begin position="166"/>
        <end position="182"/>
    </location>
</feature>
<dbReference type="PANTHER" id="PTHR43711:SF30">
    <property type="entry name" value="HISTIDINE KINASE"/>
    <property type="match status" value="1"/>
</dbReference>
<feature type="transmembrane region" description="Helical" evidence="13">
    <location>
        <begin position="287"/>
        <end position="312"/>
    </location>
</feature>
<accession>A0ABX7B062</accession>
<dbReference type="PRINTS" id="PR00344">
    <property type="entry name" value="BCTRLSENSOR"/>
</dbReference>